<dbReference type="InterPro" id="IPR009045">
    <property type="entry name" value="Zn_M74/Hedgehog-like"/>
</dbReference>
<dbReference type="Gene3D" id="3.30.1380.10">
    <property type="match status" value="1"/>
</dbReference>
<evidence type="ECO:0000256" key="4">
    <source>
        <dbReference type="ARBA" id="ARBA00022801"/>
    </source>
</evidence>
<dbReference type="EMBL" id="BNAY01000002">
    <property type="protein sequence ID" value="GHH12912.1"/>
    <property type="molecule type" value="Genomic_DNA"/>
</dbReference>
<accession>A0ABQ3LHG5</accession>
<reference evidence="12" key="1">
    <citation type="journal article" date="2019" name="Int. J. Syst. Evol. Microbiol.">
        <title>The Global Catalogue of Microorganisms (GCM) 10K type strain sequencing project: providing services to taxonomists for standard genome sequencing and annotation.</title>
        <authorList>
            <consortium name="The Broad Institute Genomics Platform"/>
            <consortium name="The Broad Institute Genome Sequencing Center for Infectious Disease"/>
            <person name="Wu L."/>
            <person name="Ma J."/>
        </authorList>
    </citation>
    <scope>NUCLEOTIDE SEQUENCE [LARGE SCALE GENOMIC DNA]</scope>
    <source>
        <strain evidence="12">CGMCC 4.7683</strain>
    </source>
</reference>
<sequence length="229" mass="24570">MGPMSSFVSLSDPRVAAVAVRECGEPLVDLRDTGAIRIDPRLADEPGAFAHVRLSVADRLVAAQCQLPRGLRLLVVEGFRPREVQERYFADSKARIARANPGWPAERVAAEAATYVSPPEVAPHVAGGAVDLTLCTVDGVELPMGSDLNATPPEYGTECFTGSASIGPEARANRETLIDAMTTTGFVNYPSEWWHWSYGDRYWAFATGTKHARFGPAGFPATGTVVPIA</sequence>
<dbReference type="Pfam" id="PF01427">
    <property type="entry name" value="Peptidase_M15"/>
    <property type="match status" value="1"/>
</dbReference>
<evidence type="ECO:0000256" key="5">
    <source>
        <dbReference type="ARBA" id="ARBA00022833"/>
    </source>
</evidence>
<dbReference type="SUPFAM" id="SSF55166">
    <property type="entry name" value="Hedgehog/DD-peptidase"/>
    <property type="match status" value="1"/>
</dbReference>
<protein>
    <recommendedName>
        <fullName evidence="9 10">D-alanyl-D-alanine dipeptidase</fullName>
        <shortName evidence="9 10">D-Ala-D-Ala dipeptidase</shortName>
        <ecNumber evidence="9 10">3.4.13.22</ecNumber>
    </recommendedName>
</protein>
<comment type="caution">
    <text evidence="11">The sequence shown here is derived from an EMBL/GenBank/DDBJ whole genome shotgun (WGS) entry which is preliminary data.</text>
</comment>
<feature type="binding site" evidence="9">
    <location>
        <position position="131"/>
    </location>
    <ligand>
        <name>Zn(2+)</name>
        <dbReference type="ChEBI" id="CHEBI:29105"/>
        <note>catalytic</note>
    </ligand>
</feature>
<keyword evidence="5 9" id="KW-0862">Zinc</keyword>
<evidence type="ECO:0000313" key="11">
    <source>
        <dbReference type="EMBL" id="GHH12912.1"/>
    </source>
</evidence>
<name>A0ABQ3LHG5_9PSEU</name>
<feature type="site" description="Transition state stabilizer" evidence="9">
    <location>
        <position position="80"/>
    </location>
</feature>
<feature type="active site" description="Proton donor/acceptor" evidence="9">
    <location>
        <position position="192"/>
    </location>
</feature>
<keyword evidence="8 10" id="KW-0961">Cell wall biogenesis/degradation</keyword>
<dbReference type="PANTHER" id="PTHR43126:SF2">
    <property type="entry name" value="D-ALANYL-D-ALANINE DIPEPTIDASE"/>
    <property type="match status" value="1"/>
</dbReference>
<evidence type="ECO:0000313" key="12">
    <source>
        <dbReference type="Proteomes" id="UP000635387"/>
    </source>
</evidence>
<keyword evidence="4 9" id="KW-0378">Hydrolase</keyword>
<proteinExistence type="inferred from homology"/>
<dbReference type="CDD" id="cd14843">
    <property type="entry name" value="D-Ala-D-Ala_dipeptidase_like"/>
    <property type="match status" value="1"/>
</dbReference>
<evidence type="ECO:0000256" key="7">
    <source>
        <dbReference type="ARBA" id="ARBA00023049"/>
    </source>
</evidence>
<organism evidence="11 12">
    <name type="scientific">Amycolatopsis oliviviridis</name>
    <dbReference type="NCBI Taxonomy" id="1471590"/>
    <lineage>
        <taxon>Bacteria</taxon>
        <taxon>Bacillati</taxon>
        <taxon>Actinomycetota</taxon>
        <taxon>Actinomycetes</taxon>
        <taxon>Pseudonocardiales</taxon>
        <taxon>Pseudonocardiaceae</taxon>
        <taxon>Amycolatopsis</taxon>
    </lineage>
</organism>
<comment type="function">
    <text evidence="9 10">Catalyzes hydrolysis of the D-alanyl-D-alanine dipeptide.</text>
</comment>
<evidence type="ECO:0000256" key="6">
    <source>
        <dbReference type="ARBA" id="ARBA00022997"/>
    </source>
</evidence>
<dbReference type="PANTHER" id="PTHR43126">
    <property type="entry name" value="D-ALANYL-D-ALANINE DIPEPTIDASE"/>
    <property type="match status" value="1"/>
</dbReference>
<comment type="cofactor">
    <cofactor evidence="9">
        <name>Zn(2+)</name>
        <dbReference type="ChEBI" id="CHEBI:29105"/>
    </cofactor>
    <text evidence="9">Binds 1 zinc ion per subunit.</text>
</comment>
<keyword evidence="6 9" id="KW-0224">Dipeptidase</keyword>
<gene>
    <name evidence="11" type="ORF">GCM10017790_24980</name>
</gene>
<evidence type="ECO:0000256" key="3">
    <source>
        <dbReference type="ARBA" id="ARBA00022723"/>
    </source>
</evidence>
<evidence type="ECO:0000256" key="8">
    <source>
        <dbReference type="ARBA" id="ARBA00023316"/>
    </source>
</evidence>
<evidence type="ECO:0000256" key="2">
    <source>
        <dbReference type="ARBA" id="ARBA00022670"/>
    </source>
</evidence>
<comment type="catalytic activity">
    <reaction evidence="1 9 10">
        <text>D-alanyl-D-alanine + H2O = 2 D-alanine</text>
        <dbReference type="Rhea" id="RHEA:20661"/>
        <dbReference type="ChEBI" id="CHEBI:15377"/>
        <dbReference type="ChEBI" id="CHEBI:57416"/>
        <dbReference type="ChEBI" id="CHEBI:57822"/>
        <dbReference type="EC" id="3.4.13.22"/>
    </reaction>
</comment>
<keyword evidence="2 9" id="KW-0645">Protease</keyword>
<keyword evidence="7 9" id="KW-0482">Metalloprotease</keyword>
<dbReference type="Proteomes" id="UP000635387">
    <property type="component" value="Unassembled WGS sequence"/>
</dbReference>
<evidence type="ECO:0000256" key="10">
    <source>
        <dbReference type="PIRNR" id="PIRNR026671"/>
    </source>
</evidence>
<dbReference type="PIRSF" id="PIRSF026671">
    <property type="entry name" value="AA_dipeptidase"/>
    <property type="match status" value="1"/>
</dbReference>
<keyword evidence="12" id="KW-1185">Reference proteome</keyword>
<comment type="similarity">
    <text evidence="9 10">Belongs to the peptidase M15D family.</text>
</comment>
<evidence type="ECO:0000256" key="1">
    <source>
        <dbReference type="ARBA" id="ARBA00001362"/>
    </source>
</evidence>
<dbReference type="InterPro" id="IPR000755">
    <property type="entry name" value="A_A_dipeptidase"/>
</dbReference>
<evidence type="ECO:0000256" key="9">
    <source>
        <dbReference type="HAMAP-Rule" id="MF_01924"/>
    </source>
</evidence>
<dbReference type="EC" id="3.4.13.22" evidence="9 10"/>
<dbReference type="HAMAP" id="MF_01924">
    <property type="entry name" value="A_A_dipeptidase"/>
    <property type="match status" value="1"/>
</dbReference>
<feature type="binding site" evidence="9">
    <location>
        <position position="124"/>
    </location>
    <ligand>
        <name>Zn(2+)</name>
        <dbReference type="ChEBI" id="CHEBI:29105"/>
        <note>catalytic</note>
    </ligand>
</feature>
<feature type="binding site" evidence="9">
    <location>
        <position position="195"/>
    </location>
    <ligand>
        <name>Zn(2+)</name>
        <dbReference type="ChEBI" id="CHEBI:29105"/>
        <note>catalytic</note>
    </ligand>
</feature>
<keyword evidence="3 9" id="KW-0479">Metal-binding</keyword>